<feature type="domain" description="Histidine kinase" evidence="9">
    <location>
        <begin position="282"/>
        <end position="412"/>
    </location>
</feature>
<dbReference type="InterPro" id="IPR005467">
    <property type="entry name" value="His_kinase_dom"/>
</dbReference>
<dbReference type="InterPro" id="IPR036890">
    <property type="entry name" value="HATPase_C_sf"/>
</dbReference>
<dbReference type="EMBL" id="KZ303843">
    <property type="protein sequence ID" value="PHZ16014.1"/>
    <property type="molecule type" value="Genomic_DNA"/>
</dbReference>
<comment type="subcellular location">
    <subcellularLocation>
        <location evidence="8">Mitochondrion matrix</location>
    </subcellularLocation>
</comment>
<dbReference type="Pfam" id="PF10436">
    <property type="entry name" value="BCDHK_Adom3"/>
    <property type="match status" value="1"/>
</dbReference>
<dbReference type="EC" id="2.7.11.-" evidence="8"/>
<dbReference type="Proteomes" id="UP000242254">
    <property type="component" value="Unassembled WGS sequence"/>
</dbReference>
<dbReference type="SUPFAM" id="SSF69012">
    <property type="entry name" value="alpha-ketoacid dehydrogenase kinase, N-terminal domain"/>
    <property type="match status" value="1"/>
</dbReference>
<evidence type="ECO:0000256" key="1">
    <source>
        <dbReference type="ARBA" id="ARBA00006155"/>
    </source>
</evidence>
<dbReference type="Gene3D" id="1.20.140.20">
    <property type="entry name" value="Alpha-ketoacid/pyruvate dehydrogenase kinase, N-terminal domain"/>
    <property type="match status" value="1"/>
</dbReference>
<evidence type="ECO:0000256" key="6">
    <source>
        <dbReference type="ARBA" id="ARBA00023128"/>
    </source>
</evidence>
<keyword evidence="3 8" id="KW-0547">Nucleotide-binding</keyword>
<dbReference type="RefSeq" id="XP_023469722.1">
    <property type="nucleotide sequence ID" value="XM_023606204.1"/>
</dbReference>
<dbReference type="Pfam" id="PF02518">
    <property type="entry name" value="HATPase_c"/>
    <property type="match status" value="1"/>
</dbReference>
<keyword evidence="6 8" id="KW-0496">Mitochondrion</keyword>
<dbReference type="GO" id="GO:0005759">
    <property type="term" value="C:mitochondrial matrix"/>
    <property type="evidence" value="ECO:0007669"/>
    <property type="project" value="UniProtKB-SubCell"/>
</dbReference>
<dbReference type="Gene3D" id="3.30.565.10">
    <property type="entry name" value="Histidine kinase-like ATPase, C-terminal domain"/>
    <property type="match status" value="1"/>
</dbReference>
<evidence type="ECO:0000256" key="2">
    <source>
        <dbReference type="ARBA" id="ARBA00022679"/>
    </source>
</evidence>
<dbReference type="InterPro" id="IPR036784">
    <property type="entry name" value="AK/P_DHK_N_sf"/>
</dbReference>
<dbReference type="InterPro" id="IPR003594">
    <property type="entry name" value="HATPase_dom"/>
</dbReference>
<dbReference type="GeneID" id="35437194"/>
<name>A0A2G4T4R3_RHIZD</name>
<evidence type="ECO:0000256" key="8">
    <source>
        <dbReference type="RuleBase" id="RU366032"/>
    </source>
</evidence>
<dbReference type="GO" id="GO:0004740">
    <property type="term" value="F:pyruvate dehydrogenase (acetyl-transferring) kinase activity"/>
    <property type="evidence" value="ECO:0007669"/>
    <property type="project" value="UniProtKB-EC"/>
</dbReference>
<keyword evidence="2 8" id="KW-0808">Transferase</keyword>
<comment type="catalytic activity">
    <reaction evidence="7">
        <text>L-seryl-[pyruvate dehydrogenase E1 alpha subunit] + ATP = O-phospho-L-seryl-[pyruvate dehydrogenase E1 alpha subunit] + ADP + H(+)</text>
        <dbReference type="Rhea" id="RHEA:23052"/>
        <dbReference type="Rhea" id="RHEA-COMP:13689"/>
        <dbReference type="Rhea" id="RHEA-COMP:13690"/>
        <dbReference type="ChEBI" id="CHEBI:15378"/>
        <dbReference type="ChEBI" id="CHEBI:29999"/>
        <dbReference type="ChEBI" id="CHEBI:30616"/>
        <dbReference type="ChEBI" id="CHEBI:83421"/>
        <dbReference type="ChEBI" id="CHEBI:456216"/>
        <dbReference type="EC" id="2.7.11.2"/>
    </reaction>
</comment>
<evidence type="ECO:0000256" key="4">
    <source>
        <dbReference type="ARBA" id="ARBA00022777"/>
    </source>
</evidence>
<dbReference type="PANTHER" id="PTHR11947">
    <property type="entry name" value="PYRUVATE DEHYDROGENASE KINASE"/>
    <property type="match status" value="1"/>
</dbReference>
<dbReference type="STRING" id="1340429.A0A2G4T4R3"/>
<dbReference type="GO" id="GO:0005524">
    <property type="term" value="F:ATP binding"/>
    <property type="evidence" value="ECO:0007669"/>
    <property type="project" value="UniProtKB-UniRule"/>
</dbReference>
<protein>
    <recommendedName>
        <fullName evidence="8">Protein-serine/threonine kinase</fullName>
        <ecNumber evidence="8">2.7.11.-</ecNumber>
    </recommendedName>
</protein>
<evidence type="ECO:0000313" key="11">
    <source>
        <dbReference type="Proteomes" id="UP000242254"/>
    </source>
</evidence>
<keyword evidence="4 8" id="KW-0418">Kinase</keyword>
<dbReference type="InterPro" id="IPR039028">
    <property type="entry name" value="BCKD/PDK"/>
</dbReference>
<dbReference type="FunFam" id="3.30.565.10:FF:000065">
    <property type="entry name" value="[Pyruvate dehydrogenase (Acetyl-transferring)] kinase mitochondrial"/>
    <property type="match status" value="1"/>
</dbReference>
<keyword evidence="11" id="KW-1185">Reference proteome</keyword>
<accession>A0A2G4T4R3</accession>
<reference evidence="10 11" key="1">
    <citation type="journal article" date="2016" name="Proc. Natl. Acad. Sci. U.S.A.">
        <title>Lipid metabolic changes in an early divergent fungus govern the establishment of a mutualistic symbiosis with endobacteria.</title>
        <authorList>
            <person name="Lastovetsky O.A."/>
            <person name="Gaspar M.L."/>
            <person name="Mondo S.J."/>
            <person name="LaButti K.M."/>
            <person name="Sandor L."/>
            <person name="Grigoriev I.V."/>
            <person name="Henry S.A."/>
            <person name="Pawlowska T.E."/>
        </authorList>
    </citation>
    <scope>NUCLEOTIDE SEQUENCE [LARGE SCALE GENOMIC DNA]</scope>
    <source>
        <strain evidence="10 11">ATCC 52813</strain>
    </source>
</reference>
<keyword evidence="5 8" id="KW-0067">ATP-binding</keyword>
<dbReference type="SMART" id="SM00387">
    <property type="entry name" value="HATPase_c"/>
    <property type="match status" value="1"/>
</dbReference>
<dbReference type="SUPFAM" id="SSF55874">
    <property type="entry name" value="ATPase domain of HSP90 chaperone/DNA topoisomerase II/histidine kinase"/>
    <property type="match status" value="1"/>
</dbReference>
<comment type="similarity">
    <text evidence="1 8">Belongs to the PDK/BCKDK protein kinase family.</text>
</comment>
<evidence type="ECO:0000313" key="10">
    <source>
        <dbReference type="EMBL" id="PHZ16014.1"/>
    </source>
</evidence>
<dbReference type="InterPro" id="IPR004358">
    <property type="entry name" value="Sig_transdc_His_kin-like_C"/>
</dbReference>
<sequence length="419" mass="48092">MLPLSPQLYDKIKYFAKFPQTGVSLRQMVMFGQKPSKATLFKASQFLHEELPIRLAHRVKELDELPRNLSKMPSIIKVKHWYAQSFQDLIELKTPQISNEMKEQLYSKIEELPPSIPNPSLANVIQPQSSLHRAMPSGHRYYSNAYDVECSPEIIEYTDQFVKTIERVKRRHDPVVTTMAQGILEYKEHLNSPLIDTEVQRFLDRFYMSRIGIPSLGQHVALYRGPSRKNYVGVICTKTNIREVAQDAIDNAKFICEDHYGLFKAPEVHMFCPGDIEFMYVPSHLNHMLFELLKNSLRAVVERYGPDYEDEYPPIKLVIAHGKEDITIKISDEGGGIPRSGIPLVWTYMYTTAQAQELEPGFNQSDFKAPMAGFGYGLPISRLYARYFGGDLKLISMEGYGTDVYLHLNRLSNSDEPLM</sequence>
<proteinExistence type="inferred from homology"/>
<evidence type="ECO:0000256" key="7">
    <source>
        <dbReference type="ARBA" id="ARBA00048201"/>
    </source>
</evidence>
<dbReference type="PANTHER" id="PTHR11947:SF3">
    <property type="entry name" value="[PYRUVATE DEHYDROGENASE (ACETYL-TRANSFERRING)] KINASE, MITOCHONDRIAL"/>
    <property type="match status" value="1"/>
</dbReference>
<evidence type="ECO:0000256" key="5">
    <source>
        <dbReference type="ARBA" id="ARBA00022840"/>
    </source>
</evidence>
<dbReference type="PRINTS" id="PR00344">
    <property type="entry name" value="BCTRLSENSOR"/>
</dbReference>
<dbReference type="CDD" id="cd16929">
    <property type="entry name" value="HATPase_PDK-like"/>
    <property type="match status" value="1"/>
</dbReference>
<evidence type="ECO:0000259" key="9">
    <source>
        <dbReference type="PROSITE" id="PS50109"/>
    </source>
</evidence>
<dbReference type="GO" id="GO:0010906">
    <property type="term" value="P:regulation of glucose metabolic process"/>
    <property type="evidence" value="ECO:0007669"/>
    <property type="project" value="TreeGrafter"/>
</dbReference>
<evidence type="ECO:0000256" key="3">
    <source>
        <dbReference type="ARBA" id="ARBA00022741"/>
    </source>
</evidence>
<gene>
    <name evidence="10" type="ORF">RHIMIDRAFT_197468</name>
</gene>
<organism evidence="10 11">
    <name type="scientific">Rhizopus microsporus ATCC 52813</name>
    <dbReference type="NCBI Taxonomy" id="1340429"/>
    <lineage>
        <taxon>Eukaryota</taxon>
        <taxon>Fungi</taxon>
        <taxon>Fungi incertae sedis</taxon>
        <taxon>Mucoromycota</taxon>
        <taxon>Mucoromycotina</taxon>
        <taxon>Mucoromycetes</taxon>
        <taxon>Mucorales</taxon>
        <taxon>Mucorineae</taxon>
        <taxon>Rhizopodaceae</taxon>
        <taxon>Rhizopus</taxon>
    </lineage>
</organism>
<dbReference type="InterPro" id="IPR018955">
    <property type="entry name" value="BCDHK/PDK_N"/>
</dbReference>
<dbReference type="PROSITE" id="PS50109">
    <property type="entry name" value="HIS_KIN"/>
    <property type="match status" value="1"/>
</dbReference>
<dbReference type="AlphaFoldDB" id="A0A2G4T4R3"/>